<evidence type="ECO:0000313" key="2">
    <source>
        <dbReference type="EMBL" id="SNQ59752.1"/>
    </source>
</evidence>
<accession>A0A284VKK3</accession>
<proteinExistence type="predicted"/>
<dbReference type="RefSeq" id="WP_096204076.1">
    <property type="nucleotide sequence ID" value="NZ_FZMP01000037.1"/>
</dbReference>
<organism evidence="2 3">
    <name type="scientific">Candidatus Methanoperedens nitratireducens</name>
    <dbReference type="NCBI Taxonomy" id="1392998"/>
    <lineage>
        <taxon>Archaea</taxon>
        <taxon>Methanobacteriati</taxon>
        <taxon>Methanobacteriota</taxon>
        <taxon>Stenosarchaea group</taxon>
        <taxon>Methanomicrobia</taxon>
        <taxon>Methanosarcinales</taxon>
        <taxon>ANME-2 cluster</taxon>
        <taxon>Candidatus Methanoperedentaceae</taxon>
        <taxon>Candidatus Methanoperedens</taxon>
    </lineage>
</organism>
<sequence length="221" mass="24433">METVILSGAAPLQSKVNIQNVFPEKANILPGKRDFSIITNSAVSVAEKLRASAIITFSEEVTKISTSVPMFVFTGRKLAMMNELTRPIEETGKSIYERMEERARSAVEEISEASLIAFINNLIDTEGLVVGIIKMKDSDSIIVYDLATNKIMKKLMECTERVEARVLRSVLNIGLQIACQGREGKSFGTAFIIGDSNEVMRRSHPLVLNPLKGSRKRIVIS</sequence>
<feature type="domain" description="Probable sensor" evidence="1">
    <location>
        <begin position="38"/>
        <end position="146"/>
    </location>
</feature>
<reference evidence="3" key="1">
    <citation type="submission" date="2017-06" db="EMBL/GenBank/DDBJ databases">
        <authorList>
            <person name="Cremers G."/>
        </authorList>
    </citation>
    <scope>NUCLEOTIDE SEQUENCE [LARGE SCALE GENOMIC DNA]</scope>
</reference>
<keyword evidence="3" id="KW-1185">Reference proteome</keyword>
<dbReference type="AlphaFoldDB" id="A0A284VKK3"/>
<gene>
    <name evidence="2" type="ORF">MNV_1310009</name>
</gene>
<name>A0A284VKK3_9EURY</name>
<evidence type="ECO:0000313" key="3">
    <source>
        <dbReference type="Proteomes" id="UP000218615"/>
    </source>
</evidence>
<evidence type="ECO:0000259" key="1">
    <source>
        <dbReference type="Pfam" id="PF21754"/>
    </source>
</evidence>
<dbReference type="Pfam" id="PF21754">
    <property type="entry name" value="DacZ_A"/>
    <property type="match status" value="1"/>
</dbReference>
<dbReference type="Proteomes" id="UP000218615">
    <property type="component" value="Unassembled WGS sequence"/>
</dbReference>
<dbReference type="EMBL" id="FZMP01000037">
    <property type="protein sequence ID" value="SNQ59752.1"/>
    <property type="molecule type" value="Genomic_DNA"/>
</dbReference>
<dbReference type="InterPro" id="IPR048546">
    <property type="entry name" value="DacZ_A"/>
</dbReference>
<protein>
    <recommendedName>
        <fullName evidence="1">Probable sensor domain-containing protein</fullName>
    </recommendedName>
</protein>